<name>A0A914QLZ6_9BILA</name>
<dbReference type="InterPro" id="IPR050534">
    <property type="entry name" value="Coronavir_polyprotein_1ab"/>
</dbReference>
<accession>A0A914QLZ6</accession>
<evidence type="ECO:0000256" key="5">
    <source>
        <dbReference type="SAM" id="MobiDB-lite"/>
    </source>
</evidence>
<dbReference type="Pfam" id="PF13087">
    <property type="entry name" value="AAA_12"/>
    <property type="match status" value="1"/>
</dbReference>
<dbReference type="Gene3D" id="3.40.50.300">
    <property type="entry name" value="P-loop containing nucleotide triphosphate hydrolases"/>
    <property type="match status" value="1"/>
</dbReference>
<dbReference type="GO" id="GO:0043139">
    <property type="term" value="F:5'-3' DNA helicase activity"/>
    <property type="evidence" value="ECO:0007669"/>
    <property type="project" value="TreeGrafter"/>
</dbReference>
<organism evidence="7 8">
    <name type="scientific">Panagrolaimus davidi</name>
    <dbReference type="NCBI Taxonomy" id="227884"/>
    <lineage>
        <taxon>Eukaryota</taxon>
        <taxon>Metazoa</taxon>
        <taxon>Ecdysozoa</taxon>
        <taxon>Nematoda</taxon>
        <taxon>Chromadorea</taxon>
        <taxon>Rhabditida</taxon>
        <taxon>Tylenchina</taxon>
        <taxon>Panagrolaimomorpha</taxon>
        <taxon>Panagrolaimoidea</taxon>
        <taxon>Panagrolaimidae</taxon>
        <taxon>Panagrolaimus</taxon>
    </lineage>
</organism>
<evidence type="ECO:0000256" key="2">
    <source>
        <dbReference type="ARBA" id="ARBA00022801"/>
    </source>
</evidence>
<keyword evidence="3" id="KW-0347">Helicase</keyword>
<evidence type="ECO:0000256" key="4">
    <source>
        <dbReference type="ARBA" id="ARBA00022840"/>
    </source>
</evidence>
<dbReference type="WBParaSite" id="PDA_v2.g30787.t1">
    <property type="protein sequence ID" value="PDA_v2.g30787.t1"/>
    <property type="gene ID" value="PDA_v2.g30787"/>
</dbReference>
<keyword evidence="4" id="KW-0067">ATP-binding</keyword>
<keyword evidence="1" id="KW-0547">Nucleotide-binding</keyword>
<dbReference type="GO" id="GO:0005524">
    <property type="term" value="F:ATP binding"/>
    <property type="evidence" value="ECO:0007669"/>
    <property type="project" value="UniProtKB-KW"/>
</dbReference>
<reference evidence="8" key="1">
    <citation type="submission" date="2022-11" db="UniProtKB">
        <authorList>
            <consortium name="WormBaseParasite"/>
        </authorList>
    </citation>
    <scope>IDENTIFICATION</scope>
</reference>
<dbReference type="Proteomes" id="UP000887578">
    <property type="component" value="Unplaced"/>
</dbReference>
<dbReference type="PANTHER" id="PTHR43788:SF16">
    <property type="entry name" value="HELICASE WITH ZINC FINGER 2"/>
    <property type="match status" value="1"/>
</dbReference>
<evidence type="ECO:0000256" key="3">
    <source>
        <dbReference type="ARBA" id="ARBA00022806"/>
    </source>
</evidence>
<proteinExistence type="predicted"/>
<dbReference type="AlphaFoldDB" id="A0A914QLZ6"/>
<evidence type="ECO:0000313" key="7">
    <source>
        <dbReference type="Proteomes" id="UP000887578"/>
    </source>
</evidence>
<dbReference type="InterPro" id="IPR027417">
    <property type="entry name" value="P-loop_NTPase"/>
</dbReference>
<dbReference type="InterPro" id="IPR041679">
    <property type="entry name" value="DNA2/NAM7-like_C"/>
</dbReference>
<evidence type="ECO:0000259" key="6">
    <source>
        <dbReference type="Pfam" id="PF13087"/>
    </source>
</evidence>
<dbReference type="PANTHER" id="PTHR43788">
    <property type="entry name" value="DNA2/NAM7 HELICASE FAMILY MEMBER"/>
    <property type="match status" value="1"/>
</dbReference>
<feature type="domain" description="DNA2/NAM7 helicase-like C-terminal" evidence="6">
    <location>
        <begin position="774"/>
        <end position="837"/>
    </location>
</feature>
<protein>
    <submittedName>
        <fullName evidence="8">DNA2/NAM7 helicase-like C-terminal domain-containing protein</fullName>
    </submittedName>
</protein>
<dbReference type="SUPFAM" id="SSF52540">
    <property type="entry name" value="P-loop containing nucleoside triphosphate hydrolases"/>
    <property type="match status" value="1"/>
</dbReference>
<keyword evidence="7" id="KW-1185">Reference proteome</keyword>
<feature type="region of interest" description="Disordered" evidence="5">
    <location>
        <begin position="1"/>
        <end position="39"/>
    </location>
</feature>
<evidence type="ECO:0000256" key="1">
    <source>
        <dbReference type="ARBA" id="ARBA00022741"/>
    </source>
</evidence>
<dbReference type="GO" id="GO:0016787">
    <property type="term" value="F:hydrolase activity"/>
    <property type="evidence" value="ECO:0007669"/>
    <property type="project" value="UniProtKB-KW"/>
</dbReference>
<sequence length="903" mass="101545">MQCNAPFSKARRMAYRDRGGGGGRGRNWNSPRNFAYGNGDYPPLPSQINRVISSNQDAPEEDMRRRREIMEKKGEGMDLEVETVNKKPINLDSRKRQAGGKVVENMAYNVAAGGAPTKQPRKASLEPNEVLFEEPVQYVVVANKPGRNTVLMRVDDDEFVGNSVSNPPGFVLFTNRTFIRDYEGNHVAPKNVKIGLLDILLVYGIQIKMSTGTLHQNLSVISTDKNFLRVFHDRENEYKVRAQLAFAMAVTKVREGPTMYIPALIRWVENSGNDAFVHFLAANEEDEQRVRAKACDWVNGLMESRSLGEVYVAVVPEDWVKLATWMALPADIVGRNHDGGLLFRALQMMGPAKREWIQQGMIITDRKDVQQAIYLWEARLLAKHKMIQRSLEFCNTTVGLTAVPPEYFEECRVWLQLRYISTTSETYASWVENLKVGQEILLWTGIGKPLAADIKIVMHDVEGTLTALGIWLEDLEYTRFYDEAIARYGAKEIRISMKLWTGLEAQLKAFRGLNRLPDNGKRMVDAFCGIYQATGKIEPLPPQAFPKLNEGQKRMATLMNQEGWKFPLIPVQAGPGTGKTQASAASANWEANKLGEFEVVVMTATTNLATMNILDALQKVGAMKKVIYLQSSRAEVDHGSLTSGKVWSKARVAERLQELLDGTGPFPFPEADFHFCKQYVERRLPHDGELFQEKKAFGLLMRLKKYKIVVVSLQLLIQMGDVLTKRAMKVYLDEFSLVSSPEFLTAVTGVERELNLIGITSIAVNVDADMVRKKNGKVMEVSTIDAYQGREDDMIVILSTRSSDQTADLDESHVGKAGRVVVAATRARQGMVIIGHMTYLSSLTAWRKYQVAAAEHVPMVDARYVDALEDEMAPTRRGEVWVDQDGKPAFAATFQINKRWKKE</sequence>
<evidence type="ECO:0000313" key="8">
    <source>
        <dbReference type="WBParaSite" id="PDA_v2.g30787.t1"/>
    </source>
</evidence>
<keyword evidence="2" id="KW-0378">Hydrolase</keyword>